<dbReference type="PROSITE" id="PS50043">
    <property type="entry name" value="HTH_LUXR_2"/>
    <property type="match status" value="1"/>
</dbReference>
<keyword evidence="2" id="KW-0238">DNA-binding</keyword>
<dbReference type="CDD" id="cd06170">
    <property type="entry name" value="LuxR_C_like"/>
    <property type="match status" value="1"/>
</dbReference>
<organism evidence="5 6">
    <name type="scientific">Candidatus Protofrankia californiensis</name>
    <dbReference type="NCBI Taxonomy" id="1839754"/>
    <lineage>
        <taxon>Bacteria</taxon>
        <taxon>Bacillati</taxon>
        <taxon>Actinomycetota</taxon>
        <taxon>Actinomycetes</taxon>
        <taxon>Frankiales</taxon>
        <taxon>Frankiaceae</taxon>
        <taxon>Protofrankia</taxon>
    </lineage>
</organism>
<dbReference type="Gene3D" id="1.10.10.10">
    <property type="entry name" value="Winged helix-like DNA-binding domain superfamily/Winged helix DNA-binding domain"/>
    <property type="match status" value="1"/>
</dbReference>
<dbReference type="Pfam" id="PF00196">
    <property type="entry name" value="GerE"/>
    <property type="match status" value="1"/>
</dbReference>
<dbReference type="Proteomes" id="UP000199013">
    <property type="component" value="Unassembled WGS sequence"/>
</dbReference>
<feature type="domain" description="HTH luxR-type" evidence="4">
    <location>
        <begin position="1"/>
        <end position="59"/>
    </location>
</feature>
<keyword evidence="1" id="KW-0805">Transcription regulation</keyword>
<dbReference type="PRINTS" id="PR00038">
    <property type="entry name" value="HTHLUXR"/>
</dbReference>
<dbReference type="GO" id="GO:0003677">
    <property type="term" value="F:DNA binding"/>
    <property type="evidence" value="ECO:0007669"/>
    <property type="project" value="UniProtKB-KW"/>
</dbReference>
<dbReference type="PANTHER" id="PTHR44688">
    <property type="entry name" value="DNA-BINDING TRANSCRIPTIONAL ACTIVATOR DEVR_DOSR"/>
    <property type="match status" value="1"/>
</dbReference>
<sequence>MSERERAVLRLVSEGCDIREIGRRLSYSERTVKNVLQDVTRRYGLRNRSRAVAYALRQGLL</sequence>
<keyword evidence="6" id="KW-1185">Reference proteome</keyword>
<dbReference type="SMART" id="SM00421">
    <property type="entry name" value="HTH_LUXR"/>
    <property type="match status" value="1"/>
</dbReference>
<evidence type="ECO:0000256" key="1">
    <source>
        <dbReference type="ARBA" id="ARBA00023015"/>
    </source>
</evidence>
<name>A0A1C3P2U5_9ACTN</name>
<evidence type="ECO:0000313" key="6">
    <source>
        <dbReference type="Proteomes" id="UP000199013"/>
    </source>
</evidence>
<dbReference type="InterPro" id="IPR016032">
    <property type="entry name" value="Sig_transdc_resp-reg_C-effctor"/>
</dbReference>
<protein>
    <recommendedName>
        <fullName evidence="4">HTH luxR-type domain-containing protein</fullName>
    </recommendedName>
</protein>
<evidence type="ECO:0000259" key="4">
    <source>
        <dbReference type="PROSITE" id="PS50043"/>
    </source>
</evidence>
<evidence type="ECO:0000256" key="3">
    <source>
        <dbReference type="ARBA" id="ARBA00023163"/>
    </source>
</evidence>
<dbReference type="GO" id="GO:0006355">
    <property type="term" value="P:regulation of DNA-templated transcription"/>
    <property type="evidence" value="ECO:0007669"/>
    <property type="project" value="InterPro"/>
</dbReference>
<dbReference type="EMBL" id="FLUV01001690">
    <property type="protein sequence ID" value="SBW24100.1"/>
    <property type="molecule type" value="Genomic_DNA"/>
</dbReference>
<keyword evidence="3" id="KW-0804">Transcription</keyword>
<dbReference type="InterPro" id="IPR000792">
    <property type="entry name" value="Tscrpt_reg_LuxR_C"/>
</dbReference>
<dbReference type="AlphaFoldDB" id="A0A1C3P2U5"/>
<reference evidence="6" key="1">
    <citation type="submission" date="2016-02" db="EMBL/GenBank/DDBJ databases">
        <authorList>
            <person name="Wibberg D."/>
        </authorList>
    </citation>
    <scope>NUCLEOTIDE SEQUENCE [LARGE SCALE GENOMIC DNA]</scope>
</reference>
<dbReference type="SUPFAM" id="SSF46894">
    <property type="entry name" value="C-terminal effector domain of the bipartite response regulators"/>
    <property type="match status" value="1"/>
</dbReference>
<dbReference type="PANTHER" id="PTHR44688:SF16">
    <property type="entry name" value="DNA-BINDING TRANSCRIPTIONAL ACTIVATOR DEVR_DOSR"/>
    <property type="match status" value="1"/>
</dbReference>
<evidence type="ECO:0000313" key="5">
    <source>
        <dbReference type="EMBL" id="SBW24100.1"/>
    </source>
</evidence>
<accession>A0A1C3P2U5</accession>
<gene>
    <name evidence="5" type="ORF">FDG2_4009</name>
</gene>
<evidence type="ECO:0000256" key="2">
    <source>
        <dbReference type="ARBA" id="ARBA00023125"/>
    </source>
</evidence>
<dbReference type="InterPro" id="IPR036388">
    <property type="entry name" value="WH-like_DNA-bd_sf"/>
</dbReference>
<proteinExistence type="predicted"/>